<dbReference type="RefSeq" id="WP_107989448.1">
    <property type="nucleotide sequence ID" value="NZ_QAYG01000002.1"/>
</dbReference>
<dbReference type="AlphaFoldDB" id="A0A2T5VCW6"/>
<comment type="caution">
    <text evidence="3">The sequence shown here is derived from an EMBL/GenBank/DDBJ whole genome shotgun (WGS) entry which is preliminary data.</text>
</comment>
<accession>A0A2T5VCW6</accession>
<proteinExistence type="predicted"/>
<feature type="transmembrane region" description="Helical" evidence="2">
    <location>
        <begin position="86"/>
        <end position="106"/>
    </location>
</feature>
<evidence type="ECO:0000256" key="2">
    <source>
        <dbReference type="SAM" id="Phobius"/>
    </source>
</evidence>
<feature type="transmembrane region" description="Helical" evidence="2">
    <location>
        <begin position="56"/>
        <end position="74"/>
    </location>
</feature>
<keyword evidence="2" id="KW-1133">Transmembrane helix</keyword>
<organism evidence="3 4">
    <name type="scientific">Breoghania corrubedonensis</name>
    <dbReference type="NCBI Taxonomy" id="665038"/>
    <lineage>
        <taxon>Bacteria</taxon>
        <taxon>Pseudomonadati</taxon>
        <taxon>Pseudomonadota</taxon>
        <taxon>Alphaproteobacteria</taxon>
        <taxon>Hyphomicrobiales</taxon>
        <taxon>Stappiaceae</taxon>
        <taxon>Breoghania</taxon>
    </lineage>
</organism>
<feature type="compositionally biased region" description="Polar residues" evidence="1">
    <location>
        <begin position="1"/>
        <end position="13"/>
    </location>
</feature>
<feature type="region of interest" description="Disordered" evidence="1">
    <location>
        <begin position="1"/>
        <end position="48"/>
    </location>
</feature>
<reference evidence="3 4" key="1">
    <citation type="submission" date="2018-04" db="EMBL/GenBank/DDBJ databases">
        <title>Genomic Encyclopedia of Archaeal and Bacterial Type Strains, Phase II (KMG-II): from individual species to whole genera.</title>
        <authorList>
            <person name="Goeker M."/>
        </authorList>
    </citation>
    <scope>NUCLEOTIDE SEQUENCE [LARGE SCALE GENOMIC DNA]</scope>
    <source>
        <strain evidence="3 4">DSM 23382</strain>
    </source>
</reference>
<dbReference type="EMBL" id="QAYG01000002">
    <property type="protein sequence ID" value="PTW61603.1"/>
    <property type="molecule type" value="Genomic_DNA"/>
</dbReference>
<protein>
    <submittedName>
        <fullName evidence="3">Uncharacterized protein</fullName>
    </submittedName>
</protein>
<keyword evidence="4" id="KW-1185">Reference proteome</keyword>
<keyword evidence="2" id="KW-0472">Membrane</keyword>
<evidence type="ECO:0000256" key="1">
    <source>
        <dbReference type="SAM" id="MobiDB-lite"/>
    </source>
</evidence>
<sequence length="117" mass="12440">MGYPSVNFTNGQRNARGPHPPGKGRRPPVIPQSTAASRPETRHRASAERFPASGQGWFGLVWSALGAAFVYAIASAESPINAVGQIGGYLSTYLGFGASVLGVTIWQRSQEKRNGRA</sequence>
<keyword evidence="2" id="KW-0812">Transmembrane</keyword>
<dbReference type="Proteomes" id="UP000244081">
    <property type="component" value="Unassembled WGS sequence"/>
</dbReference>
<name>A0A2T5VCW6_9HYPH</name>
<gene>
    <name evidence="3" type="ORF">C8N35_102318</name>
</gene>
<evidence type="ECO:0000313" key="3">
    <source>
        <dbReference type="EMBL" id="PTW61603.1"/>
    </source>
</evidence>
<evidence type="ECO:0000313" key="4">
    <source>
        <dbReference type="Proteomes" id="UP000244081"/>
    </source>
</evidence>